<dbReference type="SUPFAM" id="SSF57701">
    <property type="entry name" value="Zn2/Cys6 DNA-binding domain"/>
    <property type="match status" value="1"/>
</dbReference>
<evidence type="ECO:0000313" key="7">
    <source>
        <dbReference type="EMBL" id="OAQ73658.1"/>
    </source>
</evidence>
<keyword evidence="4" id="KW-0539">Nucleus</keyword>
<dbReference type="PROSITE" id="PS00463">
    <property type="entry name" value="ZN2_CY6_FUNGAL_1"/>
    <property type="match status" value="1"/>
</dbReference>
<dbReference type="EMBL" id="LSBJ02000001">
    <property type="protein sequence ID" value="OAQ73658.1"/>
    <property type="molecule type" value="Genomic_DNA"/>
</dbReference>
<keyword evidence="8" id="KW-1185">Reference proteome</keyword>
<dbReference type="SMART" id="SM00906">
    <property type="entry name" value="Fungal_trans"/>
    <property type="match status" value="1"/>
</dbReference>
<proteinExistence type="predicted"/>
<dbReference type="PROSITE" id="PS50048">
    <property type="entry name" value="ZN2_CY6_FUNGAL_2"/>
    <property type="match status" value="1"/>
</dbReference>
<evidence type="ECO:0000256" key="2">
    <source>
        <dbReference type="ARBA" id="ARBA00023015"/>
    </source>
</evidence>
<dbReference type="CDD" id="cd00067">
    <property type="entry name" value="GAL4"/>
    <property type="match status" value="1"/>
</dbReference>
<organism evidence="7 8">
    <name type="scientific">Pochonia chlamydosporia 170</name>
    <dbReference type="NCBI Taxonomy" id="1380566"/>
    <lineage>
        <taxon>Eukaryota</taxon>
        <taxon>Fungi</taxon>
        <taxon>Dikarya</taxon>
        <taxon>Ascomycota</taxon>
        <taxon>Pezizomycotina</taxon>
        <taxon>Sordariomycetes</taxon>
        <taxon>Hypocreomycetidae</taxon>
        <taxon>Hypocreales</taxon>
        <taxon>Clavicipitaceae</taxon>
        <taxon>Pochonia</taxon>
    </lineage>
</organism>
<dbReference type="GeneID" id="28845164"/>
<dbReference type="InterPro" id="IPR036864">
    <property type="entry name" value="Zn2-C6_fun-type_DNA-bd_sf"/>
</dbReference>
<comment type="caution">
    <text evidence="7">The sequence shown here is derived from an EMBL/GenBank/DDBJ whole genome shotgun (WGS) entry which is preliminary data.</text>
</comment>
<dbReference type="Pfam" id="PF00172">
    <property type="entry name" value="Zn_clus"/>
    <property type="match status" value="1"/>
</dbReference>
<dbReference type="InterPro" id="IPR007219">
    <property type="entry name" value="XnlR_reg_dom"/>
</dbReference>
<dbReference type="Pfam" id="PF04082">
    <property type="entry name" value="Fungal_trans"/>
    <property type="match status" value="1"/>
</dbReference>
<gene>
    <name evidence="7" type="ORF">VFPPC_01322</name>
</gene>
<dbReference type="GO" id="GO:0000981">
    <property type="term" value="F:DNA-binding transcription factor activity, RNA polymerase II-specific"/>
    <property type="evidence" value="ECO:0007669"/>
    <property type="project" value="InterPro"/>
</dbReference>
<reference evidence="7 8" key="1">
    <citation type="journal article" date="2016" name="PLoS Pathog.">
        <title>Biosynthesis of antibiotic leucinostatins in bio-control fungus Purpureocillium lilacinum and their inhibition on phytophthora revealed by genome mining.</title>
        <authorList>
            <person name="Wang G."/>
            <person name="Liu Z."/>
            <person name="Lin R."/>
            <person name="Li E."/>
            <person name="Mao Z."/>
            <person name="Ling J."/>
            <person name="Yang Y."/>
            <person name="Yin W.B."/>
            <person name="Xie B."/>
        </authorList>
    </citation>
    <scope>NUCLEOTIDE SEQUENCE [LARGE SCALE GENOMIC DNA]</scope>
    <source>
        <strain evidence="7">170</strain>
    </source>
</reference>
<dbReference type="GO" id="GO:0000978">
    <property type="term" value="F:RNA polymerase II cis-regulatory region sequence-specific DNA binding"/>
    <property type="evidence" value="ECO:0007669"/>
    <property type="project" value="TreeGrafter"/>
</dbReference>
<dbReference type="Gene3D" id="4.10.240.10">
    <property type="entry name" value="Zn(2)-C6 fungal-type DNA-binding domain"/>
    <property type="match status" value="1"/>
</dbReference>
<keyword evidence="2" id="KW-0805">Transcription regulation</keyword>
<evidence type="ECO:0000256" key="4">
    <source>
        <dbReference type="ARBA" id="ARBA00023242"/>
    </source>
</evidence>
<dbReference type="PANTHER" id="PTHR47424:SF2">
    <property type="entry name" value="TRANSCRIPTION FACTOR DOMAIN-CONTAINING PROTEIN-RELATED"/>
    <property type="match status" value="1"/>
</dbReference>
<dbReference type="InterPro" id="IPR005600">
    <property type="entry name" value="Gal4_dimer_dom"/>
</dbReference>
<feature type="compositionally biased region" description="Polar residues" evidence="5">
    <location>
        <begin position="269"/>
        <end position="287"/>
    </location>
</feature>
<feature type="region of interest" description="Disordered" evidence="5">
    <location>
        <begin position="1"/>
        <end position="29"/>
    </location>
</feature>
<evidence type="ECO:0000259" key="6">
    <source>
        <dbReference type="PROSITE" id="PS50048"/>
    </source>
</evidence>
<dbReference type="CDD" id="cd14654">
    <property type="entry name" value="ZIP_Gal4"/>
    <property type="match status" value="1"/>
</dbReference>
<feature type="region of interest" description="Disordered" evidence="5">
    <location>
        <begin position="263"/>
        <end position="287"/>
    </location>
</feature>
<protein>
    <submittedName>
        <fullName evidence="7">C6 transcription factor</fullName>
    </submittedName>
</protein>
<dbReference type="SMART" id="SM00066">
    <property type="entry name" value="GAL4"/>
    <property type="match status" value="1"/>
</dbReference>
<feature type="compositionally biased region" description="Polar residues" evidence="5">
    <location>
        <begin position="1"/>
        <end position="22"/>
    </location>
</feature>
<accession>A0A179G801</accession>
<dbReference type="GO" id="GO:0008270">
    <property type="term" value="F:zinc ion binding"/>
    <property type="evidence" value="ECO:0007669"/>
    <property type="project" value="InterPro"/>
</dbReference>
<keyword evidence="1" id="KW-0479">Metal-binding</keyword>
<evidence type="ECO:0000313" key="8">
    <source>
        <dbReference type="Proteomes" id="UP000078397"/>
    </source>
</evidence>
<feature type="region of interest" description="Disordered" evidence="5">
    <location>
        <begin position="143"/>
        <end position="171"/>
    </location>
</feature>
<evidence type="ECO:0000256" key="1">
    <source>
        <dbReference type="ARBA" id="ARBA00022723"/>
    </source>
</evidence>
<sequence length="779" mass="87276">MDSSPSSQQRPGDSAMPENNPSGAADSFDADPFFSMDFIGSSDQACKECRRRKARCNRALPTCDLCVKYRRHCLYEKHSRTPLTRKHLTEVEARLERAEALLKQMRNLVPPHLRSWEKQDPAAAAAQAQNGDASFNFSNAVEVSRDPKSNGSGGQDDTANSTTASSVSLPQHVVVDQSVTVHRYPEPDHQRMLEVPPLEDFEWNENDSARAYSLSPEAGGDSVIEDTPLSDGMASLSVNERESGYLGVASGAALLRLLEPQTRRRTPSRVDSNASFITSMTPQPNPNRHITESMLDAFFRHYHVSYPIIHEPTFRAQYSEVIPRPNGPCWTALAYIVAAIGVWTSAPSSADTLDMALFAHARSILGFNFLEVGNLSLVQALTLASNYQQKRDKPNSGYNYLGLSVRMAMGLGLHKEFQGWNIPPLNMEIRRRVWWCLCSFDIGASITFGRPDVWPYKGVEVAFPLNVNDKDLTAASHSYPNESNQITPYTAVATQARFHIATHECYEKVISKPFPTAEELLQLDSSQIEPWKVSIPAYFAEGTSVPRRYALPQAIMGWRLRNLRIIMYRPFVIRRALRRKADNNEASSIAYEKCLADAKSTIEMIEAFWDRHEHNRLAAWYGLYFLFQAALIPCICLRNDPSAAEAADWRRQISITLKVIAAMSSLNASSARCHQIISELCSRYLDTAAPEKIESPPETTASQKMYQEQMPQQVLEATPPWPENQPVGESPETQINNVFSMMWPNVPPLEAADVVMGDEVGWMEFLRSGSTDNWDNTLS</sequence>
<dbReference type="InterPro" id="IPR001138">
    <property type="entry name" value="Zn2Cys6_DnaBD"/>
</dbReference>
<dbReference type="CDD" id="cd12148">
    <property type="entry name" value="fungal_TF_MHR"/>
    <property type="match status" value="1"/>
</dbReference>
<dbReference type="KEGG" id="pchm:VFPPC_01322"/>
<keyword evidence="3" id="KW-0804">Transcription</keyword>
<evidence type="ECO:0000256" key="5">
    <source>
        <dbReference type="SAM" id="MobiDB-lite"/>
    </source>
</evidence>
<dbReference type="AlphaFoldDB" id="A0A179G801"/>
<dbReference type="Proteomes" id="UP000078397">
    <property type="component" value="Unassembled WGS sequence"/>
</dbReference>
<feature type="domain" description="Zn(2)-C6 fungal-type" evidence="6">
    <location>
        <begin position="45"/>
        <end position="75"/>
    </location>
</feature>
<dbReference type="PANTHER" id="PTHR47424">
    <property type="entry name" value="REGULATORY PROTEIN GAL4"/>
    <property type="match status" value="1"/>
</dbReference>
<name>A0A179G801_METCM</name>
<dbReference type="InterPro" id="IPR051127">
    <property type="entry name" value="Fungal_SecMet_Regulators"/>
</dbReference>
<dbReference type="GO" id="GO:0000435">
    <property type="term" value="P:positive regulation of transcription from RNA polymerase II promoter by galactose"/>
    <property type="evidence" value="ECO:0007669"/>
    <property type="project" value="TreeGrafter"/>
</dbReference>
<dbReference type="OrthoDB" id="3364175at2759"/>
<dbReference type="RefSeq" id="XP_018149741.1">
    <property type="nucleotide sequence ID" value="XM_018281170.1"/>
</dbReference>
<feature type="compositionally biased region" description="Polar residues" evidence="5">
    <location>
        <begin position="155"/>
        <end position="169"/>
    </location>
</feature>
<dbReference type="GO" id="GO:0006351">
    <property type="term" value="P:DNA-templated transcription"/>
    <property type="evidence" value="ECO:0007669"/>
    <property type="project" value="InterPro"/>
</dbReference>
<evidence type="ECO:0000256" key="3">
    <source>
        <dbReference type="ARBA" id="ARBA00023163"/>
    </source>
</evidence>
<dbReference type="GO" id="GO:0005634">
    <property type="term" value="C:nucleus"/>
    <property type="evidence" value="ECO:0007669"/>
    <property type="project" value="TreeGrafter"/>
</dbReference>